<gene>
    <name evidence="3" type="ORF">ElyMa_004190900</name>
</gene>
<organism evidence="3 4">
    <name type="scientific">Elysia marginata</name>
    <dbReference type="NCBI Taxonomy" id="1093978"/>
    <lineage>
        <taxon>Eukaryota</taxon>
        <taxon>Metazoa</taxon>
        <taxon>Spiralia</taxon>
        <taxon>Lophotrochozoa</taxon>
        <taxon>Mollusca</taxon>
        <taxon>Gastropoda</taxon>
        <taxon>Heterobranchia</taxon>
        <taxon>Euthyneura</taxon>
        <taxon>Panpulmonata</taxon>
        <taxon>Sacoglossa</taxon>
        <taxon>Placobranchoidea</taxon>
        <taxon>Plakobranchidae</taxon>
        <taxon>Elysia</taxon>
    </lineage>
</organism>
<dbReference type="PROSITE" id="PS50853">
    <property type="entry name" value="FN3"/>
    <property type="match status" value="5"/>
</dbReference>
<dbReference type="Pfam" id="PF00041">
    <property type="entry name" value="fn3"/>
    <property type="match status" value="3"/>
</dbReference>
<dbReference type="PANTHER" id="PTHR46708">
    <property type="entry name" value="TENASCIN"/>
    <property type="match status" value="1"/>
</dbReference>
<evidence type="ECO:0000313" key="3">
    <source>
        <dbReference type="EMBL" id="GFR86087.1"/>
    </source>
</evidence>
<dbReference type="EMBL" id="BMAT01008480">
    <property type="protein sequence ID" value="GFR86087.1"/>
    <property type="molecule type" value="Genomic_DNA"/>
</dbReference>
<sequence length="739" mass="81722">MLLTTATLHSLQRCIVFLALNHEQLWVVHWVCLVCVLVAVHCPACCGQQQLQDVRVRSTEYSISVSFVPRSSATNYTVSFRLTNGLFITDFPFSPPYNSSELTQEYTAVLPGHIYTIEIYENGTSIDEKVFAKDMATVPLTPVDPIVLSRGNDFLLLQWVSEDNYTYDGHEISYRRTNGNEEVIKTPQELTYNLTGLEAGYSYDIYIVAVKFGVKSQRSRRLVAATVPLAPVNVTANAVGTNKINITWIPDPNSYQESYIVNYTLPGTEVELSTLCSDTPCVFSPRSNPGETINISVFAVSYTLTSVPSTTQHSTAPGEVTGLTAVQGVRSLDLSWVPPAESYQVYYVITVKSLLDRVEQDFRVSANLTSYKLNSLKGGCMYQVHVQAQSLFELGDSDLKVFYTLPEPVTGLFGSALNSSAIRFTWINPEYSEVEKLNISVFMPKPVPPVIANVVSGETYLNLTLEPSVDLGVYDSLQAMLEDGLVQHIADTNGLVTFSDLEPGTMYIIRAFSLSGQVHSDEISSTLYTRPRPVQDLIVDTLGDQSLSVMWSAPDRGGYDNFTVLVSDVDGITSPVERTMGDLETTFNDLQPGTTYNVSVVVLKGEQRSETAWELNTTIPLPVTHVRVSVRAIDTVTLAWDAPVGSALSGFALTFDPLNLTLYSLPVEVDQYKLEGLEPDTNYTVRVFTYSERSGGEPLYSDATAFNFSTCRLPHHSVMFGFSLYGRGFFLFNIGFTIL</sequence>
<dbReference type="InterPro" id="IPR003961">
    <property type="entry name" value="FN3_dom"/>
</dbReference>
<name>A0AAV4GKY1_9GAST</name>
<evidence type="ECO:0000313" key="4">
    <source>
        <dbReference type="Proteomes" id="UP000762676"/>
    </source>
</evidence>
<feature type="domain" description="Fibronectin type-III" evidence="2">
    <location>
        <begin position="624"/>
        <end position="713"/>
    </location>
</feature>
<keyword evidence="4" id="KW-1185">Reference proteome</keyword>
<keyword evidence="1" id="KW-0677">Repeat</keyword>
<dbReference type="InterPro" id="IPR013783">
    <property type="entry name" value="Ig-like_fold"/>
</dbReference>
<dbReference type="PANTHER" id="PTHR46708:SF2">
    <property type="entry name" value="FIBRONECTIN TYPE-III DOMAIN-CONTAINING PROTEIN"/>
    <property type="match status" value="1"/>
</dbReference>
<dbReference type="CDD" id="cd00063">
    <property type="entry name" value="FN3"/>
    <property type="match status" value="5"/>
</dbReference>
<feature type="domain" description="Fibronectin type-III" evidence="2">
    <location>
        <begin position="533"/>
        <end position="622"/>
    </location>
</feature>
<comment type="caution">
    <text evidence="3">The sequence shown here is derived from an EMBL/GenBank/DDBJ whole genome shotgun (WGS) entry which is preliminary data.</text>
</comment>
<accession>A0AAV4GKY1</accession>
<feature type="domain" description="Fibronectin type-III" evidence="2">
    <location>
        <begin position="316"/>
        <end position="408"/>
    </location>
</feature>
<dbReference type="SMART" id="SM00060">
    <property type="entry name" value="FN3"/>
    <property type="match status" value="6"/>
</dbReference>
<dbReference type="InterPro" id="IPR036116">
    <property type="entry name" value="FN3_sf"/>
</dbReference>
<dbReference type="Proteomes" id="UP000762676">
    <property type="component" value="Unassembled WGS sequence"/>
</dbReference>
<dbReference type="SUPFAM" id="SSF49265">
    <property type="entry name" value="Fibronectin type III"/>
    <property type="match status" value="3"/>
</dbReference>
<feature type="domain" description="Fibronectin type-III" evidence="2">
    <location>
        <begin position="141"/>
        <end position="229"/>
    </location>
</feature>
<reference evidence="3 4" key="1">
    <citation type="journal article" date="2021" name="Elife">
        <title>Chloroplast acquisition without the gene transfer in kleptoplastic sea slugs, Plakobranchus ocellatus.</title>
        <authorList>
            <person name="Maeda T."/>
            <person name="Takahashi S."/>
            <person name="Yoshida T."/>
            <person name="Shimamura S."/>
            <person name="Takaki Y."/>
            <person name="Nagai Y."/>
            <person name="Toyoda A."/>
            <person name="Suzuki Y."/>
            <person name="Arimoto A."/>
            <person name="Ishii H."/>
            <person name="Satoh N."/>
            <person name="Nishiyama T."/>
            <person name="Hasebe M."/>
            <person name="Maruyama T."/>
            <person name="Minagawa J."/>
            <person name="Obokata J."/>
            <person name="Shigenobu S."/>
        </authorList>
    </citation>
    <scope>NUCLEOTIDE SEQUENCE [LARGE SCALE GENOMIC DNA]</scope>
</reference>
<evidence type="ECO:0000256" key="1">
    <source>
        <dbReference type="ARBA" id="ARBA00022737"/>
    </source>
</evidence>
<evidence type="ECO:0000259" key="2">
    <source>
        <dbReference type="PROSITE" id="PS50853"/>
    </source>
</evidence>
<protein>
    <submittedName>
        <fullName evidence="3">Protein-tyrosine-phosphatase</fullName>
    </submittedName>
</protein>
<dbReference type="InterPro" id="IPR050991">
    <property type="entry name" value="ECM_Regulatory_Proteins"/>
</dbReference>
<dbReference type="AlphaFoldDB" id="A0AAV4GKY1"/>
<dbReference type="Gene3D" id="2.60.40.10">
    <property type="entry name" value="Immunoglobulins"/>
    <property type="match status" value="5"/>
</dbReference>
<proteinExistence type="predicted"/>
<feature type="domain" description="Fibronectin type-III" evidence="2">
    <location>
        <begin position="230"/>
        <end position="314"/>
    </location>
</feature>